<protein>
    <submittedName>
        <fullName evidence="1">Uncharacterized protein</fullName>
    </submittedName>
</protein>
<name>A0A7J6XDM2_THATH</name>
<evidence type="ECO:0000313" key="1">
    <source>
        <dbReference type="EMBL" id="KAF5206530.1"/>
    </source>
</evidence>
<dbReference type="AlphaFoldDB" id="A0A7J6XDM2"/>
<comment type="caution">
    <text evidence="1">The sequence shown here is derived from an EMBL/GenBank/DDBJ whole genome shotgun (WGS) entry which is preliminary data.</text>
</comment>
<keyword evidence="2" id="KW-1185">Reference proteome</keyword>
<sequence>MGNMLGAEKVKVADEETLGLIMERENVESFPCKSFKPVKKPIENRKKKMVRFQLDNHEVVGNNESESLGKVSGVVKFRIAVTKEELVQVLNCEKGSRYSSVEELLEQMNLNSRKISHVRANGGYVCQKLEVALRSIAAEKTIDDNIMYKCA</sequence>
<dbReference type="EMBL" id="JABWDY010002579">
    <property type="protein sequence ID" value="KAF5206530.1"/>
    <property type="molecule type" value="Genomic_DNA"/>
</dbReference>
<gene>
    <name evidence="1" type="ORF">FRX31_003882</name>
</gene>
<accession>A0A7J6XDM2</accession>
<dbReference type="OrthoDB" id="1304043at2759"/>
<reference evidence="1 2" key="1">
    <citation type="submission" date="2020-06" db="EMBL/GenBank/DDBJ databases">
        <title>Transcriptomic and genomic resources for Thalictrum thalictroides and T. hernandezii: Facilitating candidate gene discovery in an emerging model plant lineage.</title>
        <authorList>
            <person name="Arias T."/>
            <person name="Riano-Pachon D.M."/>
            <person name="Di Stilio V.S."/>
        </authorList>
    </citation>
    <scope>NUCLEOTIDE SEQUENCE [LARGE SCALE GENOMIC DNA]</scope>
    <source>
        <strain evidence="2">cv. WT478/WT964</strain>
        <tissue evidence="1">Leaves</tissue>
    </source>
</reference>
<organism evidence="1 2">
    <name type="scientific">Thalictrum thalictroides</name>
    <name type="common">Rue-anemone</name>
    <name type="synonym">Anemone thalictroides</name>
    <dbReference type="NCBI Taxonomy" id="46969"/>
    <lineage>
        <taxon>Eukaryota</taxon>
        <taxon>Viridiplantae</taxon>
        <taxon>Streptophyta</taxon>
        <taxon>Embryophyta</taxon>
        <taxon>Tracheophyta</taxon>
        <taxon>Spermatophyta</taxon>
        <taxon>Magnoliopsida</taxon>
        <taxon>Ranunculales</taxon>
        <taxon>Ranunculaceae</taxon>
        <taxon>Thalictroideae</taxon>
        <taxon>Thalictrum</taxon>
    </lineage>
</organism>
<evidence type="ECO:0000313" key="2">
    <source>
        <dbReference type="Proteomes" id="UP000554482"/>
    </source>
</evidence>
<dbReference type="Proteomes" id="UP000554482">
    <property type="component" value="Unassembled WGS sequence"/>
</dbReference>
<proteinExistence type="predicted"/>